<sequence length="125" mass="13464">MSTWRVVWPAEEDEPAIIPFPVGSRRPRTVPLSQSRGGAARSVAAADLEPECVAEDSPTQAAEPLTVIDRARLLFANRRCIACGSPLVLPLERDDAVRNRCGQPIPGTATLIGFQCGSCHAEWSV</sequence>
<dbReference type="EMBL" id="DSVQ01000012">
    <property type="protein sequence ID" value="HGT39282.1"/>
    <property type="molecule type" value="Genomic_DNA"/>
</dbReference>
<dbReference type="AlphaFoldDB" id="A0A7C4LKD1"/>
<proteinExistence type="predicted"/>
<reference evidence="1" key="1">
    <citation type="journal article" date="2020" name="mSystems">
        <title>Genome- and Community-Level Interaction Insights into Carbon Utilization and Element Cycling Functions of Hydrothermarchaeota in Hydrothermal Sediment.</title>
        <authorList>
            <person name="Zhou Z."/>
            <person name="Liu Y."/>
            <person name="Xu W."/>
            <person name="Pan J."/>
            <person name="Luo Z.H."/>
            <person name="Li M."/>
        </authorList>
    </citation>
    <scope>NUCLEOTIDE SEQUENCE [LARGE SCALE GENOMIC DNA]</scope>
    <source>
        <strain evidence="1">SpSt-508</strain>
    </source>
</reference>
<name>A0A7C4LKD1_9PLAN</name>
<gene>
    <name evidence="1" type="ORF">ENS64_08475</name>
</gene>
<comment type="caution">
    <text evidence="1">The sequence shown here is derived from an EMBL/GenBank/DDBJ whole genome shotgun (WGS) entry which is preliminary data.</text>
</comment>
<accession>A0A7C4LKD1</accession>
<evidence type="ECO:0000313" key="1">
    <source>
        <dbReference type="EMBL" id="HGT39282.1"/>
    </source>
</evidence>
<protein>
    <submittedName>
        <fullName evidence="1">Uncharacterized protein</fullName>
    </submittedName>
</protein>
<organism evidence="1">
    <name type="scientific">Schlesneria paludicola</name>
    <dbReference type="NCBI Taxonomy" id="360056"/>
    <lineage>
        <taxon>Bacteria</taxon>
        <taxon>Pseudomonadati</taxon>
        <taxon>Planctomycetota</taxon>
        <taxon>Planctomycetia</taxon>
        <taxon>Planctomycetales</taxon>
        <taxon>Planctomycetaceae</taxon>
        <taxon>Schlesneria</taxon>
    </lineage>
</organism>